<dbReference type="InterPro" id="IPR047187">
    <property type="entry name" value="SF1_C_Upf1"/>
</dbReference>
<evidence type="ECO:0000256" key="1">
    <source>
        <dbReference type="ARBA" id="ARBA00007913"/>
    </source>
</evidence>
<evidence type="ECO:0000313" key="9">
    <source>
        <dbReference type="EMBL" id="KDS54159.1"/>
    </source>
</evidence>
<evidence type="ECO:0000313" key="10">
    <source>
        <dbReference type="Proteomes" id="UP000027661"/>
    </source>
</evidence>
<dbReference type="PATRIC" id="fig|1339352.3.peg.1881"/>
<keyword evidence="4" id="KW-0347">Helicase</keyword>
<dbReference type="PANTHER" id="PTHR43788">
    <property type="entry name" value="DNA2/NAM7 HELICASE FAMILY MEMBER"/>
    <property type="match status" value="1"/>
</dbReference>
<feature type="domain" description="DNA2/NAM7 helicase-like C-terminal" evidence="7">
    <location>
        <begin position="667"/>
        <end position="846"/>
    </location>
</feature>
<evidence type="ECO:0000259" key="7">
    <source>
        <dbReference type="Pfam" id="PF13087"/>
    </source>
</evidence>
<dbReference type="PIRSF" id="PIRSF038861">
    <property type="entry name" value="UCP038861"/>
    <property type="match status" value="1"/>
</dbReference>
<dbReference type="Pfam" id="PF13086">
    <property type="entry name" value="AAA_11"/>
    <property type="match status" value="1"/>
</dbReference>
<dbReference type="GO" id="GO:0005524">
    <property type="term" value="F:ATP binding"/>
    <property type="evidence" value="ECO:0007669"/>
    <property type="project" value="UniProtKB-KW"/>
</dbReference>
<dbReference type="SUPFAM" id="SSF52540">
    <property type="entry name" value="P-loop containing nucleoside triphosphate hydrolases"/>
    <property type="match status" value="1"/>
</dbReference>
<dbReference type="GO" id="GO:0043139">
    <property type="term" value="F:5'-3' DNA helicase activity"/>
    <property type="evidence" value="ECO:0007669"/>
    <property type="project" value="TreeGrafter"/>
</dbReference>
<dbReference type="CDD" id="cd09118">
    <property type="entry name" value="PLDc_yjhR_C_like"/>
    <property type="match status" value="1"/>
</dbReference>
<dbReference type="Gene3D" id="3.40.50.300">
    <property type="entry name" value="P-loop containing nucleotide triphosphate hydrolases"/>
    <property type="match status" value="2"/>
</dbReference>
<feature type="domain" description="DNA2/NAM7 helicase helicase" evidence="6">
    <location>
        <begin position="251"/>
        <end position="443"/>
    </location>
</feature>
<dbReference type="PANTHER" id="PTHR43788:SF8">
    <property type="entry name" value="DNA-BINDING PROTEIN SMUBP-2"/>
    <property type="match status" value="1"/>
</dbReference>
<name>A0A069SIJ4_PHOVU</name>
<dbReference type="AlphaFoldDB" id="A0A069SIJ4"/>
<protein>
    <submittedName>
        <fullName evidence="9">AAA domain protein</fullName>
    </submittedName>
</protein>
<proteinExistence type="inferred from homology"/>
<gene>
    <name evidence="9" type="ORF">M099_1943</name>
</gene>
<dbReference type="GO" id="GO:0016787">
    <property type="term" value="F:hydrolase activity"/>
    <property type="evidence" value="ECO:0007669"/>
    <property type="project" value="UniProtKB-KW"/>
</dbReference>
<reference evidence="9 10" key="1">
    <citation type="submission" date="2014-04" db="EMBL/GenBank/DDBJ databases">
        <authorList>
            <person name="Sears C."/>
            <person name="Carroll K."/>
            <person name="Sack B.R."/>
            <person name="Qadri F."/>
            <person name="Myers L.L."/>
            <person name="Chung G.-T."/>
            <person name="Escheverria P."/>
            <person name="Fraser C.M."/>
            <person name="Sadzewicz L."/>
            <person name="Shefchek K.A."/>
            <person name="Tallon L."/>
            <person name="Das S.P."/>
            <person name="Daugherty S."/>
            <person name="Mongodin E.F."/>
        </authorList>
    </citation>
    <scope>NUCLEOTIDE SEQUENCE [LARGE SCALE GENOMIC DNA]</scope>
    <source>
        <strain evidence="9 10">3975 RP4</strain>
    </source>
</reference>
<dbReference type="EMBL" id="JNHM01000027">
    <property type="protein sequence ID" value="KDS54159.1"/>
    <property type="molecule type" value="Genomic_DNA"/>
</dbReference>
<dbReference type="InterPro" id="IPR050534">
    <property type="entry name" value="Coronavir_polyprotein_1ab"/>
</dbReference>
<keyword evidence="3" id="KW-0378">Hydrolase</keyword>
<keyword evidence="2" id="KW-0547">Nucleotide-binding</keyword>
<dbReference type="SUPFAM" id="SSF56024">
    <property type="entry name" value="Phospholipase D/nuclease"/>
    <property type="match status" value="1"/>
</dbReference>
<dbReference type="InterPro" id="IPR025202">
    <property type="entry name" value="PLD-like_dom"/>
</dbReference>
<dbReference type="InterPro" id="IPR041679">
    <property type="entry name" value="DNA2/NAM7-like_C"/>
</dbReference>
<dbReference type="InterPro" id="IPR041677">
    <property type="entry name" value="DNA2/NAM7_AAA_11"/>
</dbReference>
<evidence type="ECO:0000256" key="3">
    <source>
        <dbReference type="ARBA" id="ARBA00022801"/>
    </source>
</evidence>
<keyword evidence="5" id="KW-0067">ATP-binding</keyword>
<evidence type="ECO:0000256" key="4">
    <source>
        <dbReference type="ARBA" id="ARBA00022806"/>
    </source>
</evidence>
<dbReference type="InterPro" id="IPR027417">
    <property type="entry name" value="P-loop_NTPase"/>
</dbReference>
<dbReference type="Proteomes" id="UP000027661">
    <property type="component" value="Unassembled WGS sequence"/>
</dbReference>
<comment type="similarity">
    <text evidence="1">Belongs to the DNA2/NAM7 helicase family.</text>
</comment>
<evidence type="ECO:0000259" key="8">
    <source>
        <dbReference type="Pfam" id="PF13091"/>
    </source>
</evidence>
<dbReference type="RefSeq" id="WP_032952816.1">
    <property type="nucleotide sequence ID" value="NZ_JNHM01000027.1"/>
</dbReference>
<evidence type="ECO:0000256" key="2">
    <source>
        <dbReference type="ARBA" id="ARBA00022741"/>
    </source>
</evidence>
<accession>A0A069SIJ4</accession>
<evidence type="ECO:0000259" key="6">
    <source>
        <dbReference type="Pfam" id="PF13086"/>
    </source>
</evidence>
<evidence type="ECO:0000256" key="5">
    <source>
        <dbReference type="ARBA" id="ARBA00022840"/>
    </source>
</evidence>
<dbReference type="Pfam" id="PF13087">
    <property type="entry name" value="AAA_12"/>
    <property type="match status" value="1"/>
</dbReference>
<comment type="caution">
    <text evidence="9">The sequence shown here is derived from an EMBL/GenBank/DDBJ whole genome shotgun (WGS) entry which is preliminary data.</text>
</comment>
<feature type="domain" description="Phospholipase D-like" evidence="8">
    <location>
        <begin position="904"/>
        <end position="1031"/>
    </location>
</feature>
<dbReference type="InterPro" id="IPR024695">
    <property type="entry name" value="UCP038861"/>
</dbReference>
<dbReference type="CDD" id="cd18808">
    <property type="entry name" value="SF1_C_Upf1"/>
    <property type="match status" value="1"/>
</dbReference>
<dbReference type="Gene3D" id="3.30.870.10">
    <property type="entry name" value="Endonuclease Chain A"/>
    <property type="match status" value="1"/>
</dbReference>
<organism evidence="9 10">
    <name type="scientific">Phocaeicola vulgatus str. 3975 RP4</name>
    <dbReference type="NCBI Taxonomy" id="1339352"/>
    <lineage>
        <taxon>Bacteria</taxon>
        <taxon>Pseudomonadati</taxon>
        <taxon>Bacteroidota</taxon>
        <taxon>Bacteroidia</taxon>
        <taxon>Bacteroidales</taxon>
        <taxon>Bacteroidaceae</taxon>
        <taxon>Phocaeicola</taxon>
    </lineage>
</organism>
<sequence>MDQTLLKYWKTCLQDAERKAIALKGPRITLNIGDKILKFIPLKSIPVIFPDWKAEDSNEKQKVMIAPCILLPEFENGWTSQSERPEYPFLITATMLPDGKLTVCENESDRIPIFIRKFLEPNAANDRTIASLSKVDQLLSNFNTEETKWEAYWQACEQLFKKATGKTFSTMNYYDNPEIIIIKASERNMAQPIITLYDKLLKDDNTTPHPLLNLLIQTKSANALPIPTNRKVYCNQEHWAQMSSDFPLSISQRETLAMYTTPECADIFVVNGPPGTGKTTFLQTVIANRLAHNILNNPEEPEIIVASSANNQAITNILKDFKAETTNDTTHPRLSNRWLPELDTLGLYLSGKKELQQQYKMMFNPKGDGFPAAYDTPERQEEYKQFYLQCFNHFFKKNYQDETKCRQFLRKEMQALQKKIILCIQAAETTEYGNRKENNILQKFIRKFHEPLPSYDKVIEQWTLTEEFKERYEKISSNPEYGNLPYTEDMAVRLDISYRYQMFWYAIHYREAEFIHRLSRCDEGKQRTQEAYTQRLKRLACVMPVFISTFHSLPKYMTYAENGKWDIPLYNGIDLLIVDESGQVSPELAVPSFSLAKQAILVGDIQQIEPVWSISDEYSFINLKNLGIVSNQSSEKYRFLENNGFLSSSGSIMKLARKSCNFTVKGEKGAFLTEHRRCVDSIIAYCNDYVYHGRLLPKKGNEVKYKSLPSKGYVHINSYSSPGKTGSRLNRAEAEAIVCWLELEKDNLEKTYKKPIHEIVAVVTPFKAQEAEIRHQIQKISGNEKYKDMIIGTVHSLQGAQCPIVLFSTVNSPEDHSLFMERDGKYNMLNVAISRAQHHFIVFGNMNIFHPEENTPVGNMAKWLFDDPSNEISNNFIYQQEVPLCTYHPTLRLSTTEEHIQVLHQAFEKARHRLLIVSPFISIHAIENDQLVPLIRHTVQRGVDVTVYTDSSLDYDTKTNQLLSRAEEGRNILIENGATLIEVKGIHNKSLAIDNHTLIEGSFNWLPPNRHKEYPRHECSIVVSSVQADEYINNLIKELESREKTFQSLSKPTINLDIDQKYPGFFTKESFNDCTEEDICRIKQKVQELGIQKTVLPPYIHKQRETFPRAYEPWCTEEKEIICELMQKTNHLSIFIECLQRTGQAIQIQIEGKNN</sequence>
<dbReference type="Pfam" id="PF13091">
    <property type="entry name" value="PLDc_2"/>
    <property type="match status" value="1"/>
</dbReference>